<protein>
    <recommendedName>
        <fullName evidence="1">HTH marR-type domain-containing protein</fullName>
    </recommendedName>
</protein>
<dbReference type="InterPro" id="IPR000835">
    <property type="entry name" value="HTH_MarR-typ"/>
</dbReference>
<dbReference type="GO" id="GO:0003700">
    <property type="term" value="F:DNA-binding transcription factor activity"/>
    <property type="evidence" value="ECO:0007669"/>
    <property type="project" value="InterPro"/>
</dbReference>
<dbReference type="Proteomes" id="UP000186309">
    <property type="component" value="Chromosome"/>
</dbReference>
<dbReference type="SMART" id="SM00347">
    <property type="entry name" value="HTH_MARR"/>
    <property type="match status" value="1"/>
</dbReference>
<sequence length="153" mass="16956">MSRTKDTTPAAELIAGECLGVRVRTLNRAVTALYDEALRPHGLRAGQLNLLVAVARMEPAKPNDLCRFLRMEKSTLSRDVELMRRKGWLEVGDSGDKRTRPLKLSAEGRALIELVVPAWRHAQERVRAMLGGDVTAFLGRAVDRLWKDGATGP</sequence>
<dbReference type="PROSITE" id="PS50995">
    <property type="entry name" value="HTH_MARR_2"/>
    <property type="match status" value="1"/>
</dbReference>
<name>A0A1U7CWB1_9BACT</name>
<dbReference type="PANTHER" id="PTHR33164:SF105">
    <property type="entry name" value="TRANSCRIPTIONAL REPRESSOR PROTEIN-RELATED"/>
    <property type="match status" value="1"/>
</dbReference>
<dbReference type="InterPro" id="IPR036390">
    <property type="entry name" value="WH_DNA-bd_sf"/>
</dbReference>
<dbReference type="OrthoDB" id="165131at2"/>
<feature type="domain" description="HTH marR-type" evidence="1">
    <location>
        <begin position="16"/>
        <end position="147"/>
    </location>
</feature>
<gene>
    <name evidence="2" type="ORF">BSF38_04804</name>
</gene>
<dbReference type="GO" id="GO:0006950">
    <property type="term" value="P:response to stress"/>
    <property type="evidence" value="ECO:0007669"/>
    <property type="project" value="TreeGrafter"/>
</dbReference>
<dbReference type="KEGG" id="pbor:BSF38_04804"/>
<evidence type="ECO:0000313" key="3">
    <source>
        <dbReference type="Proteomes" id="UP000186309"/>
    </source>
</evidence>
<reference evidence="3" key="1">
    <citation type="submission" date="2016-12" db="EMBL/GenBank/DDBJ databases">
        <title>Comparative genomics of four Isosphaeraceae planctomycetes: a common pool of plasmids and glycoside hydrolase genes.</title>
        <authorList>
            <person name="Ivanova A."/>
        </authorList>
    </citation>
    <scope>NUCLEOTIDE SEQUENCE [LARGE SCALE GENOMIC DNA]</scope>
    <source>
        <strain evidence="3">PX4</strain>
    </source>
</reference>
<dbReference type="SUPFAM" id="SSF46785">
    <property type="entry name" value="Winged helix' DNA-binding domain"/>
    <property type="match status" value="1"/>
</dbReference>
<accession>A0A1U7CWB1</accession>
<dbReference type="PANTHER" id="PTHR33164">
    <property type="entry name" value="TRANSCRIPTIONAL REGULATOR, MARR FAMILY"/>
    <property type="match status" value="1"/>
</dbReference>
<keyword evidence="3" id="KW-1185">Reference proteome</keyword>
<dbReference type="Gene3D" id="1.10.10.10">
    <property type="entry name" value="Winged helix-like DNA-binding domain superfamily/Winged helix DNA-binding domain"/>
    <property type="match status" value="1"/>
</dbReference>
<proteinExistence type="predicted"/>
<dbReference type="RefSeq" id="WP_076349619.1">
    <property type="nucleotide sequence ID" value="NZ_CP019082.1"/>
</dbReference>
<dbReference type="InterPro" id="IPR036388">
    <property type="entry name" value="WH-like_DNA-bd_sf"/>
</dbReference>
<dbReference type="STRING" id="1387353.BSF38_04804"/>
<organism evidence="2 3">
    <name type="scientific">Paludisphaera borealis</name>
    <dbReference type="NCBI Taxonomy" id="1387353"/>
    <lineage>
        <taxon>Bacteria</taxon>
        <taxon>Pseudomonadati</taxon>
        <taxon>Planctomycetota</taxon>
        <taxon>Planctomycetia</taxon>
        <taxon>Isosphaerales</taxon>
        <taxon>Isosphaeraceae</taxon>
        <taxon>Paludisphaera</taxon>
    </lineage>
</organism>
<dbReference type="AlphaFoldDB" id="A0A1U7CWB1"/>
<dbReference type="Pfam" id="PF12802">
    <property type="entry name" value="MarR_2"/>
    <property type="match status" value="1"/>
</dbReference>
<dbReference type="EMBL" id="CP019082">
    <property type="protein sequence ID" value="APW63240.1"/>
    <property type="molecule type" value="Genomic_DNA"/>
</dbReference>
<dbReference type="InterPro" id="IPR039422">
    <property type="entry name" value="MarR/SlyA-like"/>
</dbReference>
<evidence type="ECO:0000259" key="1">
    <source>
        <dbReference type="PROSITE" id="PS50995"/>
    </source>
</evidence>
<evidence type="ECO:0000313" key="2">
    <source>
        <dbReference type="EMBL" id="APW63240.1"/>
    </source>
</evidence>